<accession>A0A3Q4N8S1</accession>
<feature type="region of interest" description="Disordered" evidence="7">
    <location>
        <begin position="203"/>
        <end position="234"/>
    </location>
</feature>
<dbReference type="FunFam" id="1.20.120.1110:FF:000002">
    <property type="entry name" value="Transcription initiation factor TFIID subunit 4B"/>
    <property type="match status" value="1"/>
</dbReference>
<keyword evidence="3" id="KW-0597">Phosphoprotein</keyword>
<keyword evidence="6" id="KW-0539">Nucleus</keyword>
<dbReference type="InterPro" id="IPR003894">
    <property type="entry name" value="TAFH_NHR1"/>
</dbReference>
<evidence type="ECO:0000256" key="3">
    <source>
        <dbReference type="ARBA" id="ARBA00022553"/>
    </source>
</evidence>
<evidence type="ECO:0000256" key="4">
    <source>
        <dbReference type="ARBA" id="ARBA00023015"/>
    </source>
</evidence>
<dbReference type="FunFam" id="1.10.20.10:FF:000015">
    <property type="entry name" value="Transcription initiation factor TFIID subunit 4B"/>
    <property type="match status" value="1"/>
</dbReference>
<dbReference type="Proteomes" id="UP000261580">
    <property type="component" value="Unassembled WGS sequence"/>
</dbReference>
<evidence type="ECO:0000256" key="5">
    <source>
        <dbReference type="ARBA" id="ARBA00023163"/>
    </source>
</evidence>
<feature type="compositionally biased region" description="Low complexity" evidence="7">
    <location>
        <begin position="205"/>
        <end position="223"/>
    </location>
</feature>
<reference evidence="9" key="1">
    <citation type="submission" date="2025-08" db="UniProtKB">
        <authorList>
            <consortium name="Ensembl"/>
        </authorList>
    </citation>
    <scope>IDENTIFICATION</scope>
</reference>
<keyword evidence="4" id="KW-0805">Transcription regulation</keyword>
<dbReference type="GO" id="GO:0003677">
    <property type="term" value="F:DNA binding"/>
    <property type="evidence" value="ECO:0007669"/>
    <property type="project" value="TreeGrafter"/>
</dbReference>
<keyword evidence="5" id="KW-0804">Transcription</keyword>
<dbReference type="SUPFAM" id="SSF158553">
    <property type="entry name" value="TAFH domain-like"/>
    <property type="match status" value="1"/>
</dbReference>
<dbReference type="CDD" id="cd08045">
    <property type="entry name" value="HFD_TAF4"/>
    <property type="match status" value="1"/>
</dbReference>
<protein>
    <submittedName>
        <fullName evidence="9">TAF4A RNA polymerase II, TATA box binding protein (TBP)-associated factor</fullName>
    </submittedName>
</protein>
<feature type="region of interest" description="Disordered" evidence="7">
    <location>
        <begin position="475"/>
        <end position="506"/>
    </location>
</feature>
<reference evidence="9" key="2">
    <citation type="submission" date="2025-09" db="UniProtKB">
        <authorList>
            <consortium name="Ensembl"/>
        </authorList>
    </citation>
    <scope>IDENTIFICATION</scope>
</reference>
<dbReference type="GO" id="GO:0016251">
    <property type="term" value="F:RNA polymerase II general transcription initiation factor activity"/>
    <property type="evidence" value="ECO:0007669"/>
    <property type="project" value="TreeGrafter"/>
</dbReference>
<evidence type="ECO:0000259" key="8">
    <source>
        <dbReference type="PROSITE" id="PS51119"/>
    </source>
</evidence>
<dbReference type="Pfam" id="PF07531">
    <property type="entry name" value="TAFH"/>
    <property type="match status" value="1"/>
</dbReference>
<dbReference type="SUPFAM" id="SSF47113">
    <property type="entry name" value="Histone-fold"/>
    <property type="match status" value="1"/>
</dbReference>
<dbReference type="GO" id="GO:0005669">
    <property type="term" value="C:transcription factor TFIID complex"/>
    <property type="evidence" value="ECO:0007669"/>
    <property type="project" value="InterPro"/>
</dbReference>
<dbReference type="InterPro" id="IPR037249">
    <property type="entry name" value="TAFH/NHR1_dom_sf"/>
</dbReference>
<evidence type="ECO:0000256" key="1">
    <source>
        <dbReference type="ARBA" id="ARBA00004123"/>
    </source>
</evidence>
<dbReference type="Gene3D" id="1.20.120.1110">
    <property type="entry name" value="TAFH/NHR1 domain"/>
    <property type="match status" value="1"/>
</dbReference>
<evidence type="ECO:0000256" key="6">
    <source>
        <dbReference type="ARBA" id="ARBA00023242"/>
    </source>
</evidence>
<dbReference type="GeneTree" id="ENSGT00390000011620"/>
<feature type="compositionally biased region" description="Low complexity" evidence="7">
    <location>
        <begin position="486"/>
        <end position="502"/>
    </location>
</feature>
<comment type="similarity">
    <text evidence="2">Belongs to the TAF4 family.</text>
</comment>
<feature type="domain" description="TAFH" evidence="8">
    <location>
        <begin position="110"/>
        <end position="207"/>
    </location>
</feature>
<dbReference type="PANTHER" id="PTHR15138">
    <property type="entry name" value="TRANSCRIPTION INITIATION FACTOR TFIID SUBUNIT 4"/>
    <property type="match status" value="1"/>
</dbReference>
<feature type="region of interest" description="Disordered" evidence="7">
    <location>
        <begin position="433"/>
        <end position="454"/>
    </location>
</feature>
<feature type="compositionally biased region" description="Basic and acidic residues" evidence="7">
    <location>
        <begin position="438"/>
        <end position="454"/>
    </location>
</feature>
<name>A0A3Q4N8S1_NEOBR</name>
<evidence type="ECO:0000313" key="10">
    <source>
        <dbReference type="Proteomes" id="UP000261580"/>
    </source>
</evidence>
<proteinExistence type="inferred from homology"/>
<keyword evidence="10" id="KW-1185">Reference proteome</keyword>
<dbReference type="SMART" id="SM00549">
    <property type="entry name" value="TAFH"/>
    <property type="match status" value="1"/>
</dbReference>
<dbReference type="InterPro" id="IPR045144">
    <property type="entry name" value="TAF4"/>
</dbReference>
<feature type="compositionally biased region" description="Low complexity" evidence="7">
    <location>
        <begin position="15"/>
        <end position="26"/>
    </location>
</feature>
<evidence type="ECO:0000313" key="9">
    <source>
        <dbReference type="Ensembl" id="ENSNBRP00000029779.1"/>
    </source>
</evidence>
<dbReference type="Ensembl" id="ENSNBRT00000030542.1">
    <property type="protein sequence ID" value="ENSNBRP00000029779.1"/>
    <property type="gene ID" value="ENSNBRG00000022625.1"/>
</dbReference>
<dbReference type="InterPro" id="IPR007900">
    <property type="entry name" value="TAF4_C"/>
</dbReference>
<dbReference type="InterPro" id="IPR009072">
    <property type="entry name" value="Histone-fold"/>
</dbReference>
<dbReference type="OMA" id="RQGCPTP"/>
<feature type="region of interest" description="Disordered" evidence="7">
    <location>
        <begin position="1"/>
        <end position="27"/>
    </location>
</feature>
<dbReference type="Gene3D" id="1.10.20.10">
    <property type="entry name" value="Histone, subunit A"/>
    <property type="match status" value="1"/>
</dbReference>
<dbReference type="GO" id="GO:0006357">
    <property type="term" value="P:regulation of transcription by RNA polymerase II"/>
    <property type="evidence" value="ECO:0007669"/>
    <property type="project" value="UniProtKB-ARBA"/>
</dbReference>
<dbReference type="GO" id="GO:0046982">
    <property type="term" value="F:protein heterodimerization activity"/>
    <property type="evidence" value="ECO:0007669"/>
    <property type="project" value="InterPro"/>
</dbReference>
<sequence length="539" mass="58318">MQTAGSGAILNGNNSASPSVAASASSQTGIGMQTPLVNNGQPSSSVAISAGTHIIKAEPPTTITETTPQPTVTPGAVTVPRTSAAAAAATGGIRALAPQMLAPRLPQETIENVKKCKNFLSTLIKLASSGKQSTETAATVRELVKDLLEGKLEAEEFTSRLYKELNSSPQPYLVPFLKRSLPALRQLTPDSAAFIQQSQLAQPASGSVSSTSTTPTTVVLGSPAPRLPTPVSRPLLQPGINKPGQMPSLVSKIHLVVDSVPLRPEGPPGSKQVLVAALTPAQKNKLKEAGGTFKDDDDINDVASMAGVNLSEESANILATNSITVGAVTHSCKDEAFLSCAVLQRKMLEIGRRYGVTELGPEVVNYVSHAAQQHLQNLLEKVSQVAQQKNITFKDNNYEQSSDVRTQLKFFEQLDQLEKQRKEEQEREILLKAAKSRARQEDPEQLRLKQKAKEMQQQELAQMRQREANLTALAAIGPRKKKRNLESPSSSASGKSSKLLTKQPTRQRITRVNLRDLLFCLENERFTSRSHFLYKGFLK</sequence>
<dbReference type="GO" id="GO:0006367">
    <property type="term" value="P:transcription initiation at RNA polymerase II promoter"/>
    <property type="evidence" value="ECO:0007669"/>
    <property type="project" value="TreeGrafter"/>
</dbReference>
<dbReference type="Bgee" id="ENSNBRG00000022625">
    <property type="expression patterns" value="Expressed in blood and 8 other cell types or tissues"/>
</dbReference>
<dbReference type="PROSITE" id="PS51119">
    <property type="entry name" value="TAFH"/>
    <property type="match status" value="1"/>
</dbReference>
<dbReference type="AlphaFoldDB" id="A0A3Q4N8S1"/>
<dbReference type="Pfam" id="PF05236">
    <property type="entry name" value="TAF4"/>
    <property type="match status" value="1"/>
</dbReference>
<evidence type="ECO:0000256" key="2">
    <source>
        <dbReference type="ARBA" id="ARBA00006178"/>
    </source>
</evidence>
<evidence type="ECO:0000256" key="7">
    <source>
        <dbReference type="SAM" id="MobiDB-lite"/>
    </source>
</evidence>
<organism evidence="9 10">
    <name type="scientific">Neolamprologus brichardi</name>
    <name type="common">Fairy cichlid</name>
    <name type="synonym">Lamprologus brichardi</name>
    <dbReference type="NCBI Taxonomy" id="32507"/>
    <lineage>
        <taxon>Eukaryota</taxon>
        <taxon>Metazoa</taxon>
        <taxon>Chordata</taxon>
        <taxon>Craniata</taxon>
        <taxon>Vertebrata</taxon>
        <taxon>Euteleostomi</taxon>
        <taxon>Actinopterygii</taxon>
        <taxon>Neopterygii</taxon>
        <taxon>Teleostei</taxon>
        <taxon>Neoteleostei</taxon>
        <taxon>Acanthomorphata</taxon>
        <taxon>Ovalentaria</taxon>
        <taxon>Cichlomorphae</taxon>
        <taxon>Cichliformes</taxon>
        <taxon>Cichlidae</taxon>
        <taxon>African cichlids</taxon>
        <taxon>Pseudocrenilabrinae</taxon>
        <taxon>Lamprologini</taxon>
        <taxon>Neolamprologus</taxon>
    </lineage>
</organism>
<dbReference type="PANTHER" id="PTHR15138:SF18">
    <property type="entry name" value="TATA-BOX BINDING PROTEIN ASSOCIATED FACTOR 4"/>
    <property type="match status" value="1"/>
</dbReference>
<comment type="subcellular location">
    <subcellularLocation>
        <location evidence="1">Nucleus</location>
    </subcellularLocation>
</comment>